<accession>A0A086N035</accession>
<reference evidence="1 2" key="1">
    <citation type="submission" date="2014-05" db="EMBL/GenBank/DDBJ databases">
        <title>Complete genome sequence of the Streptomyces mutabilis TRM45540.</title>
        <authorList>
            <person name="Luo X."/>
            <person name="Zhang L."/>
        </authorList>
    </citation>
    <scope>NUCLEOTIDE SEQUENCE [LARGE SCALE GENOMIC DNA]</scope>
    <source>
        <strain evidence="1 2">TRM45540</strain>
    </source>
</reference>
<proteinExistence type="predicted"/>
<comment type="caution">
    <text evidence="1">The sequence shown here is derived from an EMBL/GenBank/DDBJ whole genome shotgun (WGS) entry which is preliminary data.</text>
</comment>
<dbReference type="HOGENOM" id="CLU_2920854_0_0_11"/>
<evidence type="ECO:0000313" key="1">
    <source>
        <dbReference type="EMBL" id="KFG74503.1"/>
    </source>
</evidence>
<sequence>MSNDHADDIGLRFALQVTGFRLTTDPPAPGTPLARILACASEHGYENLTDEHFDMAKLGLL</sequence>
<name>A0A086N035_9ACTN</name>
<evidence type="ECO:0000313" key="2">
    <source>
        <dbReference type="Proteomes" id="UP000029095"/>
    </source>
</evidence>
<gene>
    <name evidence="1" type="ORF">FM21_27560</name>
</gene>
<keyword evidence="2" id="KW-1185">Reference proteome</keyword>
<dbReference type="AlphaFoldDB" id="A0A086N035"/>
<protein>
    <submittedName>
        <fullName evidence="1">Uncharacterized protein</fullName>
    </submittedName>
</protein>
<organism evidence="1 2">
    <name type="scientific">Streptomyces mutabilis</name>
    <dbReference type="NCBI Taxonomy" id="67332"/>
    <lineage>
        <taxon>Bacteria</taxon>
        <taxon>Bacillati</taxon>
        <taxon>Actinomycetota</taxon>
        <taxon>Actinomycetes</taxon>
        <taxon>Kitasatosporales</taxon>
        <taxon>Streptomycetaceae</taxon>
        <taxon>Streptomyces</taxon>
    </lineage>
</organism>
<dbReference type="Proteomes" id="UP000029095">
    <property type="component" value="Unassembled WGS sequence"/>
</dbReference>
<dbReference type="STRING" id="1915400.FM21_27560"/>
<dbReference type="RefSeq" id="WP_043381564.1">
    <property type="nucleotide sequence ID" value="NZ_KN039947.1"/>
</dbReference>
<dbReference type="EMBL" id="JNFQ01000002">
    <property type="protein sequence ID" value="KFG74503.1"/>
    <property type="molecule type" value="Genomic_DNA"/>
</dbReference>